<evidence type="ECO:0000256" key="1">
    <source>
        <dbReference type="SAM" id="MobiDB-lite"/>
    </source>
</evidence>
<dbReference type="HOGENOM" id="CLU_262774_0_0_1"/>
<dbReference type="OMA" id="CITRLRY"/>
<dbReference type="GeneID" id="5702990"/>
<comment type="caution">
    <text evidence="2">The sequence shown here is derived from an EMBL/GenBank/DDBJ whole genome shotgun (WGS) entry which is preliminary data.</text>
</comment>
<reference evidence="2 3" key="1">
    <citation type="journal article" date="2007" name="Science">
        <title>Genomic minimalism in the early diverging intestinal parasite Giardia lamblia.</title>
        <authorList>
            <person name="Morrison H.G."/>
            <person name="McArthur A.G."/>
            <person name="Gillin F.D."/>
            <person name="Aley S.B."/>
            <person name="Adam R.D."/>
            <person name="Olsen G.J."/>
            <person name="Best A.A."/>
            <person name="Cande W.Z."/>
            <person name="Chen F."/>
            <person name="Cipriano M.J."/>
            <person name="Davids B.J."/>
            <person name="Dawson S.C."/>
            <person name="Elmendorf H.G."/>
            <person name="Hehl A.B."/>
            <person name="Holder M.E."/>
            <person name="Huse S.M."/>
            <person name="Kim U.U."/>
            <person name="Lasek-Nesselquist E."/>
            <person name="Manning G."/>
            <person name="Nigam A."/>
            <person name="Nixon J.E."/>
            <person name="Palm D."/>
            <person name="Passamaneck N.E."/>
            <person name="Prabhu A."/>
            <person name="Reich C.I."/>
            <person name="Reiner D.S."/>
            <person name="Samuelson J."/>
            <person name="Svard S.G."/>
            <person name="Sogin M.L."/>
        </authorList>
    </citation>
    <scope>NUCLEOTIDE SEQUENCE [LARGE SCALE GENOMIC DNA]</scope>
    <source>
        <strain evidence="2 3">WB C6</strain>
    </source>
</reference>
<protein>
    <submittedName>
        <fullName evidence="2">Uncharacterized protein</fullName>
    </submittedName>
</protein>
<sequence length="1285" mass="143652">MPTLWEAPLLGLGRPRRDAPMQLTDLEPIPGNAVYYRRQATKNSLGQSAPVHTSNTKVSPYVSSRLARSTKPVLDPMDRDWDRNRPLQGPGGRLPKHLYYHSDPTDHLAPRITTSRLGRYQNLDTLNKLWNTFHVPEGERIYAYRQIQRNRILAQAYYKRLTLLLSYRHQYDEAMLNRREVLQDLSRFLTKMKGSRIDLTYCITRLRYLTFKISSILNLARVICRKPVSYPDLTLSVTDLANWNLYLKQEAFYTRNTTAIIFTVLKFFGQRTFQEVQNIVNKYFDRCTRGRNYLEKCSVLHGNRDPDISYSCVSRRSHLNISCIAPVHVEQQEQTDQDSSARISEDDVSLYLLLGLDAEAIFDGDNLAVKWNEFLSKRNGAYYWEDDPLEMQRFGKFDWVPLLKPQNIRDMVVLEPMIQEDVTKMLKLLKENSEVPVTIPLRNDVSPFETYFLRPCGKKRVLAKKSRVDKKVCERLAQPKHPVKKRSVSKSTASSKVERRKKPQVVTQNRPASRAAGARTQKIIKPPPPSTMTDTSQNLSEDVSKKSLAVLPAINAPTEALQVNLAGPTVQPRSPLQERTKPDAPSMLQIIETLMSVLPRLESPRNPQLYDRFIYLQKLSSTSDRMKISNSRIKPLDIKGCHPNNSFDGLLSSRPPLSGRHVKSCSTIPTLSQLNVTMIKTPKVGYALPADLESPISSGYPVCADRLWTKLTEVAQQLMGTDGNSRLSEQFNTVGSKNGSSRSILMESVIDLPTSCCSPGRNSDAPKIVNIDMTLGTAEGPVISAPPLEVSRTESPDFGAYNNYSAISMTDRSPAADANCDGPGADLNSNMVASLPNEASTLSPPRDEYIASAAPCLTPVVDLSIPSTPTQEVMVAPVTPSSQLSDSPLLDNPLPHCLTAREVEASSQIFMTATSESTLCGGDDETPLLTHPVHLSQLDATIPTSVDEPQPTPLELYGVPVMNFNKIVYRLNETAVRKQPTLIQYREKFRFLHTEDRSSPDYDFVGGEFVPVSRKLDGDTSENGDLLEYKEHYFDKPFLFKKFRKLEKKRCLLQQGKDAKLHTRPPKPKKMQPIKVKPRIPSAPTKKNLSGIPSAFAAVTNRRQSELAPTEESAIFSTILQTMALRQAEAPPEHSESGNAAQTGDELLTKTSIIQRPDLLLELSASVVSSSFRHLTEVSALSTPFTNASTEILAQELRNRSRLMYEQTANPHKQETSQLDTELDTAKLDALTDRFIGNSLKSSALLLSASSNSSEAMSQSQGMSARPTQESNSLMSTAIFQPAAK</sequence>
<feature type="compositionally biased region" description="Basic and acidic residues" evidence="1">
    <location>
        <begin position="76"/>
        <end position="85"/>
    </location>
</feature>
<feature type="compositionally biased region" description="Polar residues" evidence="1">
    <location>
        <begin position="1261"/>
        <end position="1279"/>
    </location>
</feature>
<evidence type="ECO:0000313" key="2">
    <source>
        <dbReference type="EMBL" id="KAE8303055.1"/>
    </source>
</evidence>
<feature type="region of interest" description="Disordered" evidence="1">
    <location>
        <begin position="1058"/>
        <end position="1087"/>
    </location>
</feature>
<feature type="region of interest" description="Disordered" evidence="1">
    <location>
        <begin position="45"/>
        <end position="94"/>
    </location>
</feature>
<feature type="compositionally biased region" description="Basic residues" evidence="1">
    <location>
        <begin position="1062"/>
        <end position="1078"/>
    </location>
</feature>
<keyword evidence="3" id="KW-1185">Reference proteome</keyword>
<proteinExistence type="predicted"/>
<accession>A8B2W2</accession>
<organism evidence="2 3">
    <name type="scientific">Giardia intestinalis (strain ATCC 50803 / WB clone C6)</name>
    <name type="common">Giardia lamblia</name>
    <dbReference type="NCBI Taxonomy" id="184922"/>
    <lineage>
        <taxon>Eukaryota</taxon>
        <taxon>Metamonada</taxon>
        <taxon>Diplomonadida</taxon>
        <taxon>Hexamitidae</taxon>
        <taxon>Giardiinae</taxon>
        <taxon>Giardia</taxon>
    </lineage>
</organism>
<name>A8B2W2_GIAIC</name>
<dbReference type="VEuPathDB" id="GiardiaDB:GL50803_22268"/>
<dbReference type="Proteomes" id="UP000001548">
    <property type="component" value="Unassembled WGS sequence"/>
</dbReference>
<evidence type="ECO:0000313" key="3">
    <source>
        <dbReference type="Proteomes" id="UP000001548"/>
    </source>
</evidence>
<dbReference type="RefSeq" id="XP_001710064.1">
    <property type="nucleotide sequence ID" value="XM_001710012.1"/>
</dbReference>
<feature type="region of interest" description="Disordered" evidence="1">
    <location>
        <begin position="475"/>
        <end position="537"/>
    </location>
</feature>
<dbReference type="EMBL" id="AACB03000003">
    <property type="protein sequence ID" value="KAE8303055.1"/>
    <property type="molecule type" value="Genomic_DNA"/>
</dbReference>
<feature type="region of interest" description="Disordered" evidence="1">
    <location>
        <begin position="1256"/>
        <end position="1285"/>
    </location>
</feature>
<gene>
    <name evidence="2" type="ORF">GL50803_0022268</name>
</gene>
<feature type="compositionally biased region" description="Polar residues" evidence="1">
    <location>
        <begin position="45"/>
        <end position="62"/>
    </location>
</feature>
<dbReference type="KEGG" id="gla:GL50803_0022268"/>